<gene>
    <name evidence="5" type="primary">LOC106460314</name>
</gene>
<evidence type="ECO:0000313" key="5">
    <source>
        <dbReference type="RefSeq" id="XP_013775459.1"/>
    </source>
</evidence>
<sequence length="199" mass="23669">MEDKLAKYRTRKKQKAQEEKHSFLDALRLRFNLNHKVRNDRICSTNDETDKHERCVQNEKSENQHRTSSENLNKKHGQDVYLTSRKRATSENVTDEHSPEFELEPSCKSNTKYLDIIEVGMKVFFWLLLWFLFIVLEFGAVFFVFSIFYFMYRNFRKTTRKPGELSAYSVFNPNYEAIQGTLKAEQFERELKFGAGSIH</sequence>
<keyword evidence="2" id="KW-1133">Transmembrane helix</keyword>
<dbReference type="RefSeq" id="XP_013775459.1">
    <property type="nucleotide sequence ID" value="XM_013920005.2"/>
</dbReference>
<dbReference type="GeneID" id="106460314"/>
<evidence type="ECO:0000313" key="4">
    <source>
        <dbReference type="Proteomes" id="UP000694941"/>
    </source>
</evidence>
<accession>A0ABM1B5X2</accession>
<feature type="region of interest" description="Disordered" evidence="1">
    <location>
        <begin position="48"/>
        <end position="74"/>
    </location>
</feature>
<dbReference type="Pfam" id="PF10260">
    <property type="entry name" value="SAYSvFN"/>
    <property type="match status" value="1"/>
</dbReference>
<feature type="transmembrane region" description="Helical" evidence="2">
    <location>
        <begin position="123"/>
        <end position="152"/>
    </location>
</feature>
<keyword evidence="2" id="KW-0812">Transmembrane</keyword>
<dbReference type="PANTHER" id="PTHR13527:SF0">
    <property type="entry name" value="SAYSVFN DOMAIN-CONTAINING PROTEIN 1"/>
    <property type="match status" value="1"/>
</dbReference>
<organism evidence="4 5">
    <name type="scientific">Limulus polyphemus</name>
    <name type="common">Atlantic horseshoe crab</name>
    <dbReference type="NCBI Taxonomy" id="6850"/>
    <lineage>
        <taxon>Eukaryota</taxon>
        <taxon>Metazoa</taxon>
        <taxon>Ecdysozoa</taxon>
        <taxon>Arthropoda</taxon>
        <taxon>Chelicerata</taxon>
        <taxon>Merostomata</taxon>
        <taxon>Xiphosura</taxon>
        <taxon>Limulidae</taxon>
        <taxon>Limulus</taxon>
    </lineage>
</organism>
<dbReference type="Proteomes" id="UP000694941">
    <property type="component" value="Unplaced"/>
</dbReference>
<evidence type="ECO:0000256" key="2">
    <source>
        <dbReference type="SAM" id="Phobius"/>
    </source>
</evidence>
<keyword evidence="4" id="KW-1185">Reference proteome</keyword>
<evidence type="ECO:0000256" key="1">
    <source>
        <dbReference type="SAM" id="MobiDB-lite"/>
    </source>
</evidence>
<feature type="domain" description="SAYSvFN" evidence="3">
    <location>
        <begin position="123"/>
        <end position="191"/>
    </location>
</feature>
<protein>
    <submittedName>
        <fullName evidence="5">Uncharacterized protein LOC106460314</fullName>
    </submittedName>
</protein>
<dbReference type="InterPro" id="IPR019387">
    <property type="entry name" value="SAYSvFN_dom"/>
</dbReference>
<dbReference type="InterPro" id="IPR039159">
    <property type="entry name" value="SAYSD1"/>
</dbReference>
<name>A0ABM1B5X2_LIMPO</name>
<evidence type="ECO:0000259" key="3">
    <source>
        <dbReference type="Pfam" id="PF10260"/>
    </source>
</evidence>
<reference evidence="5" key="1">
    <citation type="submission" date="2025-08" db="UniProtKB">
        <authorList>
            <consortium name="RefSeq"/>
        </authorList>
    </citation>
    <scope>IDENTIFICATION</scope>
    <source>
        <tissue evidence="5">Muscle</tissue>
    </source>
</reference>
<keyword evidence="2" id="KW-0472">Membrane</keyword>
<dbReference type="PANTHER" id="PTHR13527">
    <property type="entry name" value="SAYSVFN DOMAIN-CONTAINING PROTEIN 1"/>
    <property type="match status" value="1"/>
</dbReference>
<proteinExistence type="predicted"/>